<dbReference type="InterPro" id="IPR003148">
    <property type="entry name" value="RCK_N"/>
</dbReference>
<evidence type="ECO:0000313" key="4">
    <source>
        <dbReference type="EMBL" id="PRZ43743.1"/>
    </source>
</evidence>
<dbReference type="Gene3D" id="3.40.50.720">
    <property type="entry name" value="NAD(P)-binding Rossmann-like Domain"/>
    <property type="match status" value="1"/>
</dbReference>
<dbReference type="AlphaFoldDB" id="A0A2T1A566"/>
<keyword evidence="2" id="KW-0812">Transmembrane</keyword>
<evidence type="ECO:0000256" key="2">
    <source>
        <dbReference type="SAM" id="Phobius"/>
    </source>
</evidence>
<feature type="transmembrane region" description="Helical" evidence="2">
    <location>
        <begin position="20"/>
        <end position="40"/>
    </location>
</feature>
<dbReference type="EMBL" id="PVUE01000002">
    <property type="protein sequence ID" value="PRZ43743.1"/>
    <property type="molecule type" value="Genomic_DNA"/>
</dbReference>
<dbReference type="SUPFAM" id="SSF51735">
    <property type="entry name" value="NAD(P)-binding Rossmann-fold domains"/>
    <property type="match status" value="1"/>
</dbReference>
<dbReference type="PROSITE" id="PS51201">
    <property type="entry name" value="RCK_N"/>
    <property type="match status" value="1"/>
</dbReference>
<accession>A0A2T1A566</accession>
<evidence type="ECO:0000259" key="3">
    <source>
        <dbReference type="PROSITE" id="PS51201"/>
    </source>
</evidence>
<dbReference type="InterPro" id="IPR036291">
    <property type="entry name" value="NAD(P)-bd_dom_sf"/>
</dbReference>
<dbReference type="Pfam" id="PF07885">
    <property type="entry name" value="Ion_trans_2"/>
    <property type="match status" value="1"/>
</dbReference>
<dbReference type="Pfam" id="PF02254">
    <property type="entry name" value="TrkA_N"/>
    <property type="match status" value="1"/>
</dbReference>
<evidence type="ECO:0000256" key="1">
    <source>
        <dbReference type="ARBA" id="ARBA00004651"/>
    </source>
</evidence>
<feature type="domain" description="RCK N-terminal" evidence="3">
    <location>
        <begin position="126"/>
        <end position="246"/>
    </location>
</feature>
<comment type="caution">
    <text evidence="4">The sequence shown here is derived from an EMBL/GenBank/DDBJ whole genome shotgun (WGS) entry which is preliminary data.</text>
</comment>
<dbReference type="InterPro" id="IPR050721">
    <property type="entry name" value="Trk_Ktr_HKT_K-transport"/>
</dbReference>
<dbReference type="OrthoDB" id="9799090at2"/>
<keyword evidence="4" id="KW-0813">Transport</keyword>
<feature type="transmembrane region" description="Helical" evidence="2">
    <location>
        <begin position="52"/>
        <end position="71"/>
    </location>
</feature>
<gene>
    <name evidence="4" type="ORF">CLV47_102434</name>
</gene>
<dbReference type="GO" id="GO:0034220">
    <property type="term" value="P:monoatomic ion transmembrane transport"/>
    <property type="evidence" value="ECO:0007669"/>
    <property type="project" value="UniProtKB-KW"/>
</dbReference>
<comment type="subcellular location">
    <subcellularLocation>
        <location evidence="1">Cell membrane</location>
        <topology evidence="1">Multi-pass membrane protein</topology>
    </subcellularLocation>
</comment>
<dbReference type="PANTHER" id="PTHR43833">
    <property type="entry name" value="POTASSIUM CHANNEL PROTEIN 2-RELATED-RELATED"/>
    <property type="match status" value="1"/>
</dbReference>
<dbReference type="Proteomes" id="UP000237752">
    <property type="component" value="Unassembled WGS sequence"/>
</dbReference>
<keyword evidence="5" id="KW-1185">Reference proteome</keyword>
<dbReference type="Gene3D" id="1.10.287.70">
    <property type="match status" value="1"/>
</dbReference>
<name>A0A2T1A566_9ACTN</name>
<dbReference type="GO" id="GO:0006813">
    <property type="term" value="P:potassium ion transport"/>
    <property type="evidence" value="ECO:0007669"/>
    <property type="project" value="InterPro"/>
</dbReference>
<proteinExistence type="predicted"/>
<feature type="transmembrane region" description="Helical" evidence="2">
    <location>
        <begin position="83"/>
        <end position="108"/>
    </location>
</feature>
<keyword evidence="4" id="KW-0406">Ion transport</keyword>
<dbReference type="GO" id="GO:0005886">
    <property type="term" value="C:plasma membrane"/>
    <property type="evidence" value="ECO:0007669"/>
    <property type="project" value="UniProtKB-SubCell"/>
</dbReference>
<dbReference type="InterPro" id="IPR013099">
    <property type="entry name" value="K_chnl_dom"/>
</dbReference>
<dbReference type="SUPFAM" id="SSF81324">
    <property type="entry name" value="Voltage-gated potassium channels"/>
    <property type="match status" value="1"/>
</dbReference>
<reference evidence="4 5" key="1">
    <citation type="submission" date="2018-03" db="EMBL/GenBank/DDBJ databases">
        <title>Genomic Encyclopedia of Archaeal and Bacterial Type Strains, Phase II (KMG-II): from individual species to whole genera.</title>
        <authorList>
            <person name="Goeker M."/>
        </authorList>
    </citation>
    <scope>NUCLEOTIDE SEQUENCE [LARGE SCALE GENOMIC DNA]</scope>
    <source>
        <strain evidence="4 5">DSM 100065</strain>
    </source>
</reference>
<evidence type="ECO:0000313" key="5">
    <source>
        <dbReference type="Proteomes" id="UP000237752"/>
    </source>
</evidence>
<keyword evidence="4" id="KW-0407">Ion channel</keyword>
<protein>
    <submittedName>
        <fullName evidence="4">Voltage-gated potassium channel</fullName>
    </submittedName>
</protein>
<organism evidence="4 5">
    <name type="scientific">Antricoccus suffuscus</name>
    <dbReference type="NCBI Taxonomy" id="1629062"/>
    <lineage>
        <taxon>Bacteria</taxon>
        <taxon>Bacillati</taxon>
        <taxon>Actinomycetota</taxon>
        <taxon>Actinomycetes</taxon>
        <taxon>Geodermatophilales</taxon>
        <taxon>Antricoccaceae</taxon>
        <taxon>Antricoccus</taxon>
    </lineage>
</organism>
<sequence>MDQDSRLKLPARTVSPVRALGLRVGAAFGLMIAMIVLVYIDRRGYNDSADGSMSLLDCIYYTTVTITTTGYGDITPVSVSARLVNAVIVTPLRIIFLILLIGTTLEVLATQGRERIRAARWRNKMRNHVLIVGYGTKGRSAVETLKTHDITADQIIVIDSSPTAIADAQADGLAGIVGDATRREVLARAEASLAKQIIITADRDDSAVLATLTARQLNSKAYIVVAVREEQNAALVRQSGADSTVTSSEAVGRLLGLSTLSPALGEVLEDLLSSGDGMEVTERDVIDDEIGRSPKWVSDQVMGVKRAGKVYRFFDDEVSALAKGDTLIVVRDASA</sequence>
<keyword evidence="2" id="KW-0472">Membrane</keyword>
<keyword evidence="2" id="KW-1133">Transmembrane helix</keyword>
<dbReference type="PANTHER" id="PTHR43833:SF9">
    <property type="entry name" value="POTASSIUM CHANNEL PROTEIN YUGO-RELATED"/>
    <property type="match status" value="1"/>
</dbReference>